<feature type="transmembrane region" description="Helical" evidence="4">
    <location>
        <begin position="346"/>
        <end position="365"/>
    </location>
</feature>
<dbReference type="PANTHER" id="PTHR11360">
    <property type="entry name" value="MONOCARBOXYLATE TRANSPORTER"/>
    <property type="match status" value="1"/>
</dbReference>
<evidence type="ECO:0000256" key="4">
    <source>
        <dbReference type="SAM" id="Phobius"/>
    </source>
</evidence>
<feature type="transmembrane region" description="Helical" evidence="4">
    <location>
        <begin position="286"/>
        <end position="305"/>
    </location>
</feature>
<feature type="transmembrane region" description="Helical" evidence="4">
    <location>
        <begin position="20"/>
        <end position="38"/>
    </location>
</feature>
<evidence type="ECO:0000256" key="2">
    <source>
        <dbReference type="ARBA" id="ARBA00022989"/>
    </source>
</evidence>
<accession>A0ABV9EU28</accession>
<feature type="transmembrane region" description="Helical" evidence="4">
    <location>
        <begin position="111"/>
        <end position="133"/>
    </location>
</feature>
<gene>
    <name evidence="6" type="ORF">ACFO3E_02975</name>
</gene>
<dbReference type="Proteomes" id="UP001595957">
    <property type="component" value="Unassembled WGS sequence"/>
</dbReference>
<dbReference type="EMBL" id="JBHSFZ010000004">
    <property type="protein sequence ID" value="MFC4593160.1"/>
    <property type="molecule type" value="Genomic_DNA"/>
</dbReference>
<dbReference type="SUPFAM" id="SSF103473">
    <property type="entry name" value="MFS general substrate transporter"/>
    <property type="match status" value="1"/>
</dbReference>
<keyword evidence="3 4" id="KW-0472">Membrane</keyword>
<dbReference type="Gene3D" id="1.20.1250.20">
    <property type="entry name" value="MFS general substrate transporter like domains"/>
    <property type="match status" value="1"/>
</dbReference>
<evidence type="ECO:0000313" key="7">
    <source>
        <dbReference type="Proteomes" id="UP001595957"/>
    </source>
</evidence>
<reference evidence="7" key="1">
    <citation type="journal article" date="2019" name="Int. J. Syst. Evol. Microbiol.">
        <title>The Global Catalogue of Microorganisms (GCM) 10K type strain sequencing project: providing services to taxonomists for standard genome sequencing and annotation.</title>
        <authorList>
            <consortium name="The Broad Institute Genomics Platform"/>
            <consortium name="The Broad Institute Genome Sequencing Center for Infectious Disease"/>
            <person name="Wu L."/>
            <person name="Ma J."/>
        </authorList>
    </citation>
    <scope>NUCLEOTIDE SEQUENCE [LARGE SCALE GENOMIC DNA]</scope>
    <source>
        <strain evidence="7">NBRC 103632</strain>
    </source>
</reference>
<name>A0ABV9EU28_9SPHN</name>
<dbReference type="PROSITE" id="PS50850">
    <property type="entry name" value="MFS"/>
    <property type="match status" value="1"/>
</dbReference>
<protein>
    <submittedName>
        <fullName evidence="6">CynX/NimT family MFS transporter</fullName>
    </submittedName>
</protein>
<feature type="transmembrane region" description="Helical" evidence="4">
    <location>
        <begin position="222"/>
        <end position="246"/>
    </location>
</feature>
<dbReference type="RefSeq" id="WP_066530895.1">
    <property type="nucleotide sequence ID" value="NZ_JBHSFZ010000004.1"/>
</dbReference>
<feature type="transmembrane region" description="Helical" evidence="4">
    <location>
        <begin position="85"/>
        <end position="105"/>
    </location>
</feature>
<dbReference type="InterPro" id="IPR011701">
    <property type="entry name" value="MFS"/>
</dbReference>
<feature type="transmembrane region" description="Helical" evidence="4">
    <location>
        <begin position="258"/>
        <end position="279"/>
    </location>
</feature>
<dbReference type="InterPro" id="IPR020846">
    <property type="entry name" value="MFS_dom"/>
</dbReference>
<feature type="transmembrane region" description="Helical" evidence="4">
    <location>
        <begin position="172"/>
        <end position="192"/>
    </location>
</feature>
<sequence length="417" mass="42601">MIRFDLAGSALDPSLRRSMLLRAFVAQNCAVGCAYGGFGVSILPLQDRFDANRATVSAGLSLVVLMTALIGPLVAALAKRFGLRSIMVAGALLCCAGYGLLSIAWNMPVVLAAYALLVGPGVGLSGTLPASLLASGWFPEARGRAIGLTTMPVVIAAAPMAGLALIQNFGLPGLYLAMAGLHLLTVPLLLGVHEAPLAPVAADNVHQEGRAETGRGLLSHPLFWFAMVGAGLLNATGIVGSVHMVAVSVERGLPMAQAALLASLMGGASVFGAVAIGWLCDHLGGARSLAVVAGGFALGWAIIGLTGSLPAMTLAILLIGVSGPGVFPSVTLLFAHSFGPAAMARAVALFGMFSVPLTFFLPPAAGWLHDMARDYRPVIATIVCTCSIVAMLFALIARREDRMGGVLSEEVGASAAR</sequence>
<comment type="caution">
    <text evidence="6">The sequence shown here is derived from an EMBL/GenBank/DDBJ whole genome shotgun (WGS) entry which is preliminary data.</text>
</comment>
<dbReference type="InterPro" id="IPR036259">
    <property type="entry name" value="MFS_trans_sf"/>
</dbReference>
<evidence type="ECO:0000256" key="1">
    <source>
        <dbReference type="ARBA" id="ARBA00022692"/>
    </source>
</evidence>
<keyword evidence="7" id="KW-1185">Reference proteome</keyword>
<evidence type="ECO:0000259" key="5">
    <source>
        <dbReference type="PROSITE" id="PS50850"/>
    </source>
</evidence>
<feature type="transmembrane region" description="Helical" evidence="4">
    <location>
        <begin position="145"/>
        <end position="166"/>
    </location>
</feature>
<dbReference type="PANTHER" id="PTHR11360:SF290">
    <property type="entry name" value="MONOCARBOXYLATE MFS PERMEASE"/>
    <property type="match status" value="1"/>
</dbReference>
<feature type="transmembrane region" description="Helical" evidence="4">
    <location>
        <begin position="377"/>
        <end position="397"/>
    </location>
</feature>
<feature type="domain" description="Major facilitator superfamily (MFS) profile" evidence="5">
    <location>
        <begin position="1"/>
        <end position="402"/>
    </location>
</feature>
<proteinExistence type="predicted"/>
<keyword evidence="1 4" id="KW-0812">Transmembrane</keyword>
<feature type="transmembrane region" description="Helical" evidence="4">
    <location>
        <begin position="311"/>
        <end position="334"/>
    </location>
</feature>
<organism evidence="6 7">
    <name type="scientific">Sphingobium tyrosinilyticum</name>
    <dbReference type="NCBI Taxonomy" id="2715436"/>
    <lineage>
        <taxon>Bacteria</taxon>
        <taxon>Pseudomonadati</taxon>
        <taxon>Pseudomonadota</taxon>
        <taxon>Alphaproteobacteria</taxon>
        <taxon>Sphingomonadales</taxon>
        <taxon>Sphingomonadaceae</taxon>
        <taxon>Sphingobium</taxon>
    </lineage>
</organism>
<dbReference type="InterPro" id="IPR050327">
    <property type="entry name" value="Proton-linked_MCT"/>
</dbReference>
<evidence type="ECO:0000256" key="3">
    <source>
        <dbReference type="ARBA" id="ARBA00023136"/>
    </source>
</evidence>
<feature type="transmembrane region" description="Helical" evidence="4">
    <location>
        <begin position="58"/>
        <end position="78"/>
    </location>
</feature>
<evidence type="ECO:0000313" key="6">
    <source>
        <dbReference type="EMBL" id="MFC4593160.1"/>
    </source>
</evidence>
<keyword evidence="2 4" id="KW-1133">Transmembrane helix</keyword>
<dbReference type="Pfam" id="PF07690">
    <property type="entry name" value="MFS_1"/>
    <property type="match status" value="1"/>
</dbReference>